<dbReference type="CDD" id="cd17535">
    <property type="entry name" value="REC_NarL-like"/>
    <property type="match status" value="1"/>
</dbReference>
<organism evidence="4 6">
    <name type="scientific">Candidatus Chlorohelix allophototropha</name>
    <dbReference type="NCBI Taxonomy" id="3003348"/>
    <lineage>
        <taxon>Bacteria</taxon>
        <taxon>Bacillati</taxon>
        <taxon>Chloroflexota</taxon>
        <taxon>Chloroflexia</taxon>
        <taxon>Candidatus Chloroheliales</taxon>
        <taxon>Candidatus Chloroheliaceae</taxon>
        <taxon>Candidatus Chlorohelix</taxon>
    </lineage>
</organism>
<dbReference type="SMART" id="SM00448">
    <property type="entry name" value="REC"/>
    <property type="match status" value="1"/>
</dbReference>
<evidence type="ECO:0000259" key="3">
    <source>
        <dbReference type="PROSITE" id="PS50110"/>
    </source>
</evidence>
<dbReference type="Pfam" id="PF00072">
    <property type="entry name" value="Response_reg"/>
    <property type="match status" value="1"/>
</dbReference>
<evidence type="ECO:0000256" key="2">
    <source>
        <dbReference type="PROSITE-ProRule" id="PRU00169"/>
    </source>
</evidence>
<dbReference type="EMBL" id="CP128399">
    <property type="protein sequence ID" value="WJW66286.1"/>
    <property type="molecule type" value="Genomic_DNA"/>
</dbReference>
<feature type="domain" description="Response regulatory" evidence="3">
    <location>
        <begin position="15"/>
        <end position="131"/>
    </location>
</feature>
<gene>
    <name evidence="4" type="ORF">HXX08_00800</name>
    <name evidence="5" type="ORF">OZ401_002079</name>
</gene>
<keyword evidence="1" id="KW-0238">DNA-binding</keyword>
<dbReference type="PROSITE" id="PS50110">
    <property type="entry name" value="RESPONSE_REGULATORY"/>
    <property type="match status" value="1"/>
</dbReference>
<evidence type="ECO:0000313" key="7">
    <source>
        <dbReference type="Proteomes" id="UP001431572"/>
    </source>
</evidence>
<evidence type="ECO:0000313" key="5">
    <source>
        <dbReference type="EMBL" id="WJW66286.1"/>
    </source>
</evidence>
<dbReference type="GO" id="GO:0003677">
    <property type="term" value="F:DNA binding"/>
    <property type="evidence" value="ECO:0007669"/>
    <property type="project" value="UniProtKB-KW"/>
</dbReference>
<dbReference type="Proteomes" id="UP000521676">
    <property type="component" value="Unassembled WGS sequence"/>
</dbReference>
<dbReference type="EMBL" id="JACATZ010000001">
    <property type="protein sequence ID" value="NWJ44394.1"/>
    <property type="molecule type" value="Genomic_DNA"/>
</dbReference>
<dbReference type="GO" id="GO:0000160">
    <property type="term" value="P:phosphorelay signal transduction system"/>
    <property type="evidence" value="ECO:0007669"/>
    <property type="project" value="InterPro"/>
</dbReference>
<name>A0A8T7LQT0_9CHLR</name>
<keyword evidence="2" id="KW-0597">Phosphoprotein</keyword>
<evidence type="ECO:0000313" key="6">
    <source>
        <dbReference type="Proteomes" id="UP000521676"/>
    </source>
</evidence>
<dbReference type="PANTHER" id="PTHR43214">
    <property type="entry name" value="TWO-COMPONENT RESPONSE REGULATOR"/>
    <property type="match status" value="1"/>
</dbReference>
<dbReference type="InterPro" id="IPR011006">
    <property type="entry name" value="CheY-like_superfamily"/>
</dbReference>
<dbReference type="Proteomes" id="UP001431572">
    <property type="component" value="Chromosome 1"/>
</dbReference>
<dbReference type="Gene3D" id="3.40.50.2300">
    <property type="match status" value="1"/>
</dbReference>
<evidence type="ECO:0000313" key="4">
    <source>
        <dbReference type="EMBL" id="NWJ44394.1"/>
    </source>
</evidence>
<dbReference type="RefSeq" id="WP_341468170.1">
    <property type="nucleotide sequence ID" value="NZ_CP128399.1"/>
</dbReference>
<dbReference type="SUPFAM" id="SSF52172">
    <property type="entry name" value="CheY-like"/>
    <property type="match status" value="1"/>
</dbReference>
<dbReference type="InterPro" id="IPR001789">
    <property type="entry name" value="Sig_transdc_resp-reg_receiver"/>
</dbReference>
<feature type="modified residue" description="4-aspartylphosphate" evidence="2">
    <location>
        <position position="66"/>
    </location>
</feature>
<reference evidence="5" key="2">
    <citation type="journal article" date="2024" name="Nature">
        <title>Anoxygenic phototroph of the Chloroflexota uses a type I reaction centre.</title>
        <authorList>
            <person name="Tsuji J.M."/>
            <person name="Shaw N.A."/>
            <person name="Nagashima S."/>
            <person name="Venkiteswaran J.J."/>
            <person name="Schiff S.L."/>
            <person name="Watanabe T."/>
            <person name="Fukui M."/>
            <person name="Hanada S."/>
            <person name="Tank M."/>
            <person name="Neufeld J.D."/>
        </authorList>
    </citation>
    <scope>NUCLEOTIDE SEQUENCE</scope>
    <source>
        <strain evidence="5">L227-S17</strain>
    </source>
</reference>
<accession>A0A8T7LQT0</accession>
<keyword evidence="7" id="KW-1185">Reference proteome</keyword>
<dbReference type="AlphaFoldDB" id="A0A8T7LQT0"/>
<proteinExistence type="predicted"/>
<dbReference type="InterPro" id="IPR039420">
    <property type="entry name" value="WalR-like"/>
</dbReference>
<evidence type="ECO:0000256" key="1">
    <source>
        <dbReference type="ARBA" id="ARBA00023125"/>
    </source>
</evidence>
<protein>
    <submittedName>
        <fullName evidence="4">Response regulator transcription factor</fullName>
    </submittedName>
</protein>
<reference evidence="4 6" key="1">
    <citation type="submission" date="2020-06" db="EMBL/GenBank/DDBJ databases">
        <title>Anoxygenic phototrophic Chloroflexota member uses a Type I reaction center.</title>
        <authorList>
            <person name="Tsuji J.M."/>
            <person name="Shaw N.A."/>
            <person name="Nagashima S."/>
            <person name="Venkiteswaran J."/>
            <person name="Schiff S.L."/>
            <person name="Hanada S."/>
            <person name="Tank M."/>
            <person name="Neufeld J.D."/>
        </authorList>
    </citation>
    <scope>NUCLEOTIDE SEQUENCE [LARGE SCALE GENOMIC DNA]</scope>
    <source>
        <strain evidence="4">L227-S17</strain>
    </source>
</reference>
<dbReference type="InterPro" id="IPR058245">
    <property type="entry name" value="NreC/VraR/RcsB-like_REC"/>
</dbReference>
<sequence>MSGPLNTSNLGNKIKIVVAEDSKGTRHNLINLLGFEDDIAVVGSAGTGKQAIDLAFQLRPDVILMDINLPEMDGLTATRQIRTRIPSIAVIIMSVQDEESYHHRALQSGASSFLVKPFSGEELVNAIHYAARRY</sequence>